<dbReference type="InterPro" id="IPR010908">
    <property type="entry name" value="Longin_dom"/>
</dbReference>
<dbReference type="Proteomes" id="UP000236161">
    <property type="component" value="Unassembled WGS sequence"/>
</dbReference>
<dbReference type="PANTHER" id="PTHR21136">
    <property type="entry name" value="SNARE PROTEINS"/>
    <property type="match status" value="1"/>
</dbReference>
<dbReference type="EMBL" id="KZ454830">
    <property type="protein sequence ID" value="PKA45591.1"/>
    <property type="molecule type" value="Genomic_DNA"/>
</dbReference>
<dbReference type="Pfam" id="PF13774">
    <property type="entry name" value="Longin"/>
    <property type="match status" value="1"/>
</dbReference>
<dbReference type="GO" id="GO:0012505">
    <property type="term" value="C:endomembrane system"/>
    <property type="evidence" value="ECO:0007669"/>
    <property type="project" value="UniProtKB-SubCell"/>
</dbReference>
<dbReference type="InterPro" id="IPR051097">
    <property type="entry name" value="Synaptobrevin-like_transport"/>
</dbReference>
<proteinExistence type="inferred from homology"/>
<evidence type="ECO:0000259" key="4">
    <source>
        <dbReference type="PROSITE" id="PS50859"/>
    </source>
</evidence>
<name>A0A2H9ZQM1_9ASPA</name>
<dbReference type="OrthoDB" id="770551at2759"/>
<dbReference type="PROSITE" id="PS50859">
    <property type="entry name" value="LONGIN"/>
    <property type="match status" value="1"/>
</dbReference>
<dbReference type="Gene3D" id="3.30.450.50">
    <property type="entry name" value="Longin domain"/>
    <property type="match status" value="1"/>
</dbReference>
<accession>A0A2H9ZQM1</accession>
<gene>
    <name evidence="5" type="primary">VAMP725</name>
    <name evidence="5" type="ORF">AXF42_Ash010930</name>
</gene>
<evidence type="ECO:0000313" key="6">
    <source>
        <dbReference type="Proteomes" id="UP000236161"/>
    </source>
</evidence>
<evidence type="ECO:0000256" key="1">
    <source>
        <dbReference type="ARBA" id="ARBA00008025"/>
    </source>
</evidence>
<evidence type="ECO:0000256" key="3">
    <source>
        <dbReference type="ARBA" id="ARBA00046280"/>
    </source>
</evidence>
<dbReference type="CDD" id="cd14824">
    <property type="entry name" value="Longin"/>
    <property type="match status" value="1"/>
</dbReference>
<comment type="similarity">
    <text evidence="1">Belongs to the synaptobrevin family.</text>
</comment>
<dbReference type="SUPFAM" id="SSF64356">
    <property type="entry name" value="SNARE-like"/>
    <property type="match status" value="1"/>
</dbReference>
<evidence type="ECO:0000313" key="5">
    <source>
        <dbReference type="EMBL" id="PKA45591.1"/>
    </source>
</evidence>
<dbReference type="STRING" id="1088818.A0A2H9ZQM1"/>
<dbReference type="AlphaFoldDB" id="A0A2H9ZQM1"/>
<feature type="domain" description="Longin" evidence="4">
    <location>
        <begin position="6"/>
        <end position="82"/>
    </location>
</feature>
<evidence type="ECO:0000256" key="2">
    <source>
        <dbReference type="ARBA" id="ARBA00023136"/>
    </source>
</evidence>
<keyword evidence="6" id="KW-1185">Reference proteome</keyword>
<reference evidence="5 6" key="1">
    <citation type="journal article" date="2017" name="Nature">
        <title>The Apostasia genome and the evolution of orchids.</title>
        <authorList>
            <person name="Zhang G.Q."/>
            <person name="Liu K.W."/>
            <person name="Li Z."/>
            <person name="Lohaus R."/>
            <person name="Hsiao Y.Y."/>
            <person name="Niu S.C."/>
            <person name="Wang J.Y."/>
            <person name="Lin Y.C."/>
            <person name="Xu Q."/>
            <person name="Chen L.J."/>
            <person name="Yoshida K."/>
            <person name="Fujiwara S."/>
            <person name="Wang Z.W."/>
            <person name="Zhang Y.Q."/>
            <person name="Mitsuda N."/>
            <person name="Wang M."/>
            <person name="Liu G.H."/>
            <person name="Pecoraro L."/>
            <person name="Huang H.X."/>
            <person name="Xiao X.J."/>
            <person name="Lin M."/>
            <person name="Wu X.Y."/>
            <person name="Wu W.L."/>
            <person name="Chen Y.Y."/>
            <person name="Chang S.B."/>
            <person name="Sakamoto S."/>
            <person name="Ohme-Takagi M."/>
            <person name="Yagi M."/>
            <person name="Zeng S.J."/>
            <person name="Shen C.Y."/>
            <person name="Yeh C.M."/>
            <person name="Luo Y.B."/>
            <person name="Tsai W.C."/>
            <person name="Van de Peer Y."/>
            <person name="Liu Z.J."/>
        </authorList>
    </citation>
    <scope>NUCLEOTIDE SEQUENCE [LARGE SCALE GENOMIC DNA]</scope>
    <source>
        <strain evidence="6">cv. Shenzhen</strain>
        <tissue evidence="5">Stem</tissue>
    </source>
</reference>
<dbReference type="PANTHER" id="PTHR21136:SF176">
    <property type="entry name" value="VESICLE-ASSOCIATED MEMBRANE PROTEIN 721"/>
    <property type="match status" value="1"/>
</dbReference>
<protein>
    <submittedName>
        <fullName evidence="5">Vesicle-associated membrane protein 725</fullName>
    </submittedName>
</protein>
<keyword evidence="2" id="KW-0472">Membrane</keyword>
<sequence>MGQQTLIYSFEARGTVIRTEYTEFKGNFTEIASQCLQKLPASNKKFTCNFNGHTFNYLVESGFAYSVVAAEPARRRTPIAFLGGSGKTSPTNMEVERPQLLFPTASILNLGQN</sequence>
<organism evidence="5 6">
    <name type="scientific">Apostasia shenzhenica</name>
    <dbReference type="NCBI Taxonomy" id="1088818"/>
    <lineage>
        <taxon>Eukaryota</taxon>
        <taxon>Viridiplantae</taxon>
        <taxon>Streptophyta</taxon>
        <taxon>Embryophyta</taxon>
        <taxon>Tracheophyta</taxon>
        <taxon>Spermatophyta</taxon>
        <taxon>Magnoliopsida</taxon>
        <taxon>Liliopsida</taxon>
        <taxon>Asparagales</taxon>
        <taxon>Orchidaceae</taxon>
        <taxon>Apostasioideae</taxon>
        <taxon>Apostasia</taxon>
    </lineage>
</organism>
<comment type="subcellular location">
    <subcellularLocation>
        <location evidence="3">Endomembrane system</location>
        <topology evidence="3">Single-pass type IV membrane protein</topology>
    </subcellularLocation>
</comment>
<dbReference type="InterPro" id="IPR011012">
    <property type="entry name" value="Longin-like_dom_sf"/>
</dbReference>